<evidence type="ECO:0000259" key="7">
    <source>
        <dbReference type="PROSITE" id="PS51383"/>
    </source>
</evidence>
<protein>
    <recommendedName>
        <fullName evidence="6">ADP-dependent (S)-NAD(P)H-hydrate dehydratase</fullName>
        <ecNumber evidence="6">4.2.1.136</ecNumber>
    </recommendedName>
    <alternativeName>
        <fullName evidence="6">ADP-dependent NAD(P)HX dehydratase</fullName>
    </alternativeName>
</protein>
<name>A0A6J4NKF4_9ACTN</name>
<dbReference type="Pfam" id="PF01256">
    <property type="entry name" value="Carb_kinase"/>
    <property type="match status" value="1"/>
</dbReference>
<dbReference type="Gene3D" id="3.40.1190.20">
    <property type="match status" value="1"/>
</dbReference>
<keyword evidence="3 6" id="KW-0521">NADP</keyword>
<dbReference type="PANTHER" id="PTHR12592:SF0">
    <property type="entry name" value="ATP-DEPENDENT (S)-NAD(P)H-HYDRATE DEHYDRATASE"/>
    <property type="match status" value="1"/>
</dbReference>
<evidence type="ECO:0000256" key="6">
    <source>
        <dbReference type="HAMAP-Rule" id="MF_01965"/>
    </source>
</evidence>
<evidence type="ECO:0000256" key="5">
    <source>
        <dbReference type="ARBA" id="ARBA00023239"/>
    </source>
</evidence>
<dbReference type="InterPro" id="IPR000631">
    <property type="entry name" value="CARKD"/>
</dbReference>
<evidence type="ECO:0000256" key="4">
    <source>
        <dbReference type="ARBA" id="ARBA00023027"/>
    </source>
</evidence>
<comment type="similarity">
    <text evidence="6">Belongs to the NnrD/CARKD family.</text>
</comment>
<accession>A0A6J4NKF4</accession>
<organism evidence="8">
    <name type="scientific">uncultured Nocardioides sp</name>
    <dbReference type="NCBI Taxonomy" id="198441"/>
    <lineage>
        <taxon>Bacteria</taxon>
        <taxon>Bacillati</taxon>
        <taxon>Actinomycetota</taxon>
        <taxon>Actinomycetes</taxon>
        <taxon>Propionibacteriales</taxon>
        <taxon>Nocardioidaceae</taxon>
        <taxon>Nocardioides</taxon>
        <taxon>environmental samples</taxon>
    </lineage>
</organism>
<dbReference type="GO" id="GO:0110051">
    <property type="term" value="P:metabolite repair"/>
    <property type="evidence" value="ECO:0007669"/>
    <property type="project" value="TreeGrafter"/>
</dbReference>
<keyword evidence="5 6" id="KW-0456">Lyase</keyword>
<dbReference type="EMBL" id="CADCUN010000124">
    <property type="protein sequence ID" value="CAA9385432.1"/>
    <property type="molecule type" value="Genomic_DNA"/>
</dbReference>
<keyword evidence="4 6" id="KW-0520">NAD</keyword>
<feature type="binding site" evidence="6">
    <location>
        <position position="43"/>
    </location>
    <ligand>
        <name>(6S)-NADPHX</name>
        <dbReference type="ChEBI" id="CHEBI:64076"/>
    </ligand>
</feature>
<comment type="function">
    <text evidence="6">Catalyzes the dehydration of the S-form of NAD(P)HX at the expense of ADP, which is converted to AMP. Together with NAD(P)HX epimerase, which catalyzes the epimerization of the S- and R-forms, the enzyme allows the repair of both epimers of NAD(P)HX, a damaged form of NAD(P)H that is a result of enzymatic or heat-dependent hydration.</text>
</comment>
<dbReference type="HAMAP" id="MF_01965">
    <property type="entry name" value="NADHX_dehydratase"/>
    <property type="match status" value="1"/>
</dbReference>
<feature type="domain" description="YjeF C-terminal" evidence="7">
    <location>
        <begin position="8"/>
        <end position="291"/>
    </location>
</feature>
<comment type="caution">
    <text evidence="6">Lacks conserved residue(s) required for the propagation of feature annotation.</text>
</comment>
<dbReference type="AlphaFoldDB" id="A0A6J4NKF4"/>
<gene>
    <name evidence="6" type="primary">nnrD</name>
    <name evidence="8" type="ORF">AVDCRST_MAG60-1186</name>
</gene>
<feature type="binding site" evidence="6">
    <location>
        <position position="114"/>
    </location>
    <ligand>
        <name>(6S)-NADPHX</name>
        <dbReference type="ChEBI" id="CHEBI:64076"/>
    </ligand>
</feature>
<dbReference type="CDD" id="cd01171">
    <property type="entry name" value="YXKO-related"/>
    <property type="match status" value="1"/>
</dbReference>
<feature type="binding site" evidence="6">
    <location>
        <position position="232"/>
    </location>
    <ligand>
        <name>(6S)-NADPHX</name>
        <dbReference type="ChEBI" id="CHEBI:64076"/>
    </ligand>
</feature>
<reference evidence="8" key="1">
    <citation type="submission" date="2020-02" db="EMBL/GenBank/DDBJ databases">
        <authorList>
            <person name="Meier V. D."/>
        </authorList>
    </citation>
    <scope>NUCLEOTIDE SEQUENCE</scope>
    <source>
        <strain evidence="8">AVDCRST_MAG60</strain>
    </source>
</reference>
<dbReference type="GO" id="GO:0052855">
    <property type="term" value="F:ADP-dependent NAD(P)H-hydrate dehydratase activity"/>
    <property type="evidence" value="ECO:0007669"/>
    <property type="project" value="UniProtKB-UniRule"/>
</dbReference>
<proteinExistence type="inferred from homology"/>
<comment type="subunit">
    <text evidence="6">Homotetramer.</text>
</comment>
<dbReference type="SUPFAM" id="SSF53613">
    <property type="entry name" value="Ribokinase-like"/>
    <property type="match status" value="1"/>
</dbReference>
<comment type="catalytic activity">
    <reaction evidence="6">
        <text>(6S)-NADHX + ADP = AMP + phosphate + NADH + H(+)</text>
        <dbReference type="Rhea" id="RHEA:32223"/>
        <dbReference type="ChEBI" id="CHEBI:15378"/>
        <dbReference type="ChEBI" id="CHEBI:43474"/>
        <dbReference type="ChEBI" id="CHEBI:57945"/>
        <dbReference type="ChEBI" id="CHEBI:64074"/>
        <dbReference type="ChEBI" id="CHEBI:456215"/>
        <dbReference type="ChEBI" id="CHEBI:456216"/>
        <dbReference type="EC" id="4.2.1.136"/>
    </reaction>
</comment>
<dbReference type="EC" id="4.2.1.136" evidence="6"/>
<sequence length="293" mass="29674">MSREPLVVTPALLRDWPLQQAGSGKESRGQVLVLGGSRCTPGAALLAGESALRVGAGKLVIATVADVVADLAVAVPEAAVVCLPRGSGDDIAPSAADDLRELLASVDVVVAGPGLTDPRAAEQLMDAVVPHLDAVLVLDALGSAFLTEHPDGLHRLEGRVVLTVNPTELARTAHCQSNEVETDPVAVAARVAQRSRVVVLCGGPDKHVVTPDGDSWSIAGGGPGLGVSGSGDTQAGMVGGLLARGATPDQAAVWGAFIHARTGERLAAEVGPVGYLAREIPAQVPLVLAELST</sequence>
<dbReference type="NCBIfam" id="TIGR00196">
    <property type="entry name" value="yjeF_cterm"/>
    <property type="match status" value="1"/>
</dbReference>
<dbReference type="InterPro" id="IPR029056">
    <property type="entry name" value="Ribokinase-like"/>
</dbReference>
<evidence type="ECO:0000256" key="1">
    <source>
        <dbReference type="ARBA" id="ARBA00022741"/>
    </source>
</evidence>
<dbReference type="GO" id="GO:0005524">
    <property type="term" value="F:ATP binding"/>
    <property type="evidence" value="ECO:0007669"/>
    <property type="project" value="UniProtKB-KW"/>
</dbReference>
<dbReference type="GO" id="GO:0052856">
    <property type="term" value="F:NAD(P)HX epimerase activity"/>
    <property type="evidence" value="ECO:0007669"/>
    <property type="project" value="TreeGrafter"/>
</dbReference>
<dbReference type="PROSITE" id="PS51383">
    <property type="entry name" value="YJEF_C_3"/>
    <property type="match status" value="1"/>
</dbReference>
<comment type="cofactor">
    <cofactor evidence="6">
        <name>Mg(2+)</name>
        <dbReference type="ChEBI" id="CHEBI:18420"/>
    </cofactor>
</comment>
<keyword evidence="2 6" id="KW-0067">ATP-binding</keyword>
<comment type="catalytic activity">
    <reaction evidence="6">
        <text>(6S)-NADPHX + ADP = AMP + phosphate + NADPH + H(+)</text>
        <dbReference type="Rhea" id="RHEA:32235"/>
        <dbReference type="ChEBI" id="CHEBI:15378"/>
        <dbReference type="ChEBI" id="CHEBI:43474"/>
        <dbReference type="ChEBI" id="CHEBI:57783"/>
        <dbReference type="ChEBI" id="CHEBI:64076"/>
        <dbReference type="ChEBI" id="CHEBI:456215"/>
        <dbReference type="ChEBI" id="CHEBI:456216"/>
        <dbReference type="EC" id="4.2.1.136"/>
    </reaction>
</comment>
<dbReference type="GO" id="GO:0046496">
    <property type="term" value="P:nicotinamide nucleotide metabolic process"/>
    <property type="evidence" value="ECO:0007669"/>
    <property type="project" value="UniProtKB-UniRule"/>
</dbReference>
<keyword evidence="1 6" id="KW-0547">Nucleotide-binding</keyword>
<evidence type="ECO:0000256" key="2">
    <source>
        <dbReference type="ARBA" id="ARBA00022840"/>
    </source>
</evidence>
<dbReference type="PANTHER" id="PTHR12592">
    <property type="entry name" value="ATP-DEPENDENT (S)-NAD(P)H-HYDRATE DEHYDRATASE FAMILY MEMBER"/>
    <property type="match status" value="1"/>
</dbReference>
<evidence type="ECO:0000256" key="3">
    <source>
        <dbReference type="ARBA" id="ARBA00022857"/>
    </source>
</evidence>
<feature type="binding site" evidence="6">
    <location>
        <position position="231"/>
    </location>
    <ligand>
        <name>AMP</name>
        <dbReference type="ChEBI" id="CHEBI:456215"/>
    </ligand>
</feature>
<evidence type="ECO:0000313" key="8">
    <source>
        <dbReference type="EMBL" id="CAA9385432.1"/>
    </source>
</evidence>